<dbReference type="EMBL" id="WKFB01000366">
    <property type="protein sequence ID" value="KAF6725305.1"/>
    <property type="molecule type" value="Genomic_DNA"/>
</dbReference>
<proteinExistence type="predicted"/>
<dbReference type="Pfam" id="PF15179">
    <property type="entry name" value="Myc_target_1"/>
    <property type="match status" value="1"/>
</dbReference>
<keyword evidence="2" id="KW-0812">Transmembrane</keyword>
<evidence type="ECO:0000256" key="1">
    <source>
        <dbReference type="SAM" id="MobiDB-lite"/>
    </source>
</evidence>
<evidence type="ECO:0000313" key="3">
    <source>
        <dbReference type="EMBL" id="KAF6725305.1"/>
    </source>
</evidence>
<evidence type="ECO:0000256" key="2">
    <source>
        <dbReference type="SAM" id="Phobius"/>
    </source>
</evidence>
<feature type="region of interest" description="Disordered" evidence="1">
    <location>
        <begin position="108"/>
        <end position="162"/>
    </location>
</feature>
<accession>A0A834C9M2</accession>
<protein>
    <submittedName>
        <fullName evidence="3">Myc target-like protein 1</fullName>
    </submittedName>
</protein>
<dbReference type="InterPro" id="IPR029180">
    <property type="entry name" value="Myc_target_1"/>
</dbReference>
<dbReference type="Proteomes" id="UP000646548">
    <property type="component" value="Unassembled WGS sequence"/>
</dbReference>
<sequence length="195" mass="21353">MCISLTFISLTVRFCWIRTTSLDPEQISLNLFSFAGDLLLAFSLSVLVGLLLGALVYVLLTWASRRRASARITSRSQKSPQACAPPSSQLGLYRSTFLSVYRQPSLEPVGQLGSKPHPEASTFRPPASKKKPPLDLEEDGRLNPSEEMLNSDSESLVPNKRHSFWLGGNGLKGFLPLNAPPAYDSALQPFAETST</sequence>
<keyword evidence="2" id="KW-0472">Membrane</keyword>
<dbReference type="PANTHER" id="PTHR14869:SF0">
    <property type="entry name" value="MYC TARGET PROTEIN 1"/>
    <property type="match status" value="1"/>
</dbReference>
<reference evidence="3" key="1">
    <citation type="journal article" name="BMC Genomics">
        <title>Long-read sequencing and de novo genome assembly of marine medaka (Oryzias melastigma).</title>
        <authorList>
            <person name="Liang P."/>
            <person name="Saqib H.S.A."/>
            <person name="Ni X."/>
            <person name="Shen Y."/>
        </authorList>
    </citation>
    <scope>NUCLEOTIDE SEQUENCE</scope>
    <source>
        <strain evidence="3">Bigg-433</strain>
    </source>
</reference>
<dbReference type="PANTHER" id="PTHR14869">
    <property type="entry name" value="MYC TARGET PROTEIN 1"/>
    <property type="match status" value="1"/>
</dbReference>
<organism evidence="3 4">
    <name type="scientific">Oryzias melastigma</name>
    <name type="common">Marine medaka</name>
    <dbReference type="NCBI Taxonomy" id="30732"/>
    <lineage>
        <taxon>Eukaryota</taxon>
        <taxon>Metazoa</taxon>
        <taxon>Chordata</taxon>
        <taxon>Craniata</taxon>
        <taxon>Vertebrata</taxon>
        <taxon>Euteleostomi</taxon>
        <taxon>Actinopterygii</taxon>
        <taxon>Neopterygii</taxon>
        <taxon>Teleostei</taxon>
        <taxon>Neoteleostei</taxon>
        <taxon>Acanthomorphata</taxon>
        <taxon>Ovalentaria</taxon>
        <taxon>Atherinomorphae</taxon>
        <taxon>Beloniformes</taxon>
        <taxon>Adrianichthyidae</taxon>
        <taxon>Oryziinae</taxon>
        <taxon>Oryzias</taxon>
    </lineage>
</organism>
<comment type="caution">
    <text evidence="3">The sequence shown here is derived from an EMBL/GenBank/DDBJ whole genome shotgun (WGS) entry which is preliminary data.</text>
</comment>
<dbReference type="GO" id="GO:0005654">
    <property type="term" value="C:nucleoplasm"/>
    <property type="evidence" value="ECO:0007669"/>
    <property type="project" value="TreeGrafter"/>
</dbReference>
<keyword evidence="2" id="KW-1133">Transmembrane helix</keyword>
<gene>
    <name evidence="3" type="ORF">FQA47_000218</name>
</gene>
<feature type="transmembrane region" description="Helical" evidence="2">
    <location>
        <begin position="39"/>
        <end position="62"/>
    </location>
</feature>
<dbReference type="AlphaFoldDB" id="A0A834C9M2"/>
<evidence type="ECO:0000313" key="4">
    <source>
        <dbReference type="Proteomes" id="UP000646548"/>
    </source>
</evidence>
<name>A0A834C9M2_ORYME</name>